<dbReference type="InterPro" id="IPR017853">
    <property type="entry name" value="GH"/>
</dbReference>
<name>A0A060C292_9BACT</name>
<proteinExistence type="predicted"/>
<evidence type="ECO:0000313" key="1">
    <source>
        <dbReference type="EMBL" id="AIA89037.1"/>
    </source>
</evidence>
<feature type="non-terminal residue" evidence="1">
    <location>
        <position position="1"/>
    </location>
</feature>
<dbReference type="EMBL" id="KF121746">
    <property type="protein sequence ID" value="AIA89037.1"/>
    <property type="molecule type" value="Genomic_DNA"/>
</dbReference>
<dbReference type="SUPFAM" id="SSF51445">
    <property type="entry name" value="(Trans)glycosidases"/>
    <property type="match status" value="1"/>
</dbReference>
<reference evidence="1" key="1">
    <citation type="journal article" date="2013" name="Environ. Microbiol.">
        <title>Seasonally variable intestinal metagenomes of the red palm weevil (Rhynchophorus ferrugineus).</title>
        <authorList>
            <person name="Jia S."/>
            <person name="Zhang X."/>
            <person name="Zhang G."/>
            <person name="Yin A."/>
            <person name="Zhang S."/>
            <person name="Li F."/>
            <person name="Wang L."/>
            <person name="Zhao D."/>
            <person name="Yun Q."/>
            <person name="Tala"/>
            <person name="Wang J."/>
            <person name="Sun G."/>
            <person name="Baabdullah M."/>
            <person name="Yu X."/>
            <person name="Hu S."/>
            <person name="Al-Mssallem I.S."/>
            <person name="Yu J."/>
        </authorList>
    </citation>
    <scope>NUCLEOTIDE SEQUENCE</scope>
</reference>
<sequence length="107" mass="11728">SVEQTRKQIAFHCSGKWDAARLRGEMGAAGNWARRHGATVIANEIGVSRRIGAASREAYLNDVRAALAANDIGWALWGYEDAMGLARQKDGEGPGRRWRRMSCAAWG</sequence>
<dbReference type="AlphaFoldDB" id="A0A060C292"/>
<dbReference type="Gene3D" id="3.20.20.80">
    <property type="entry name" value="Glycosidases"/>
    <property type="match status" value="1"/>
</dbReference>
<protein>
    <submittedName>
        <fullName evidence="1">CAZy families GH5 protein</fullName>
    </submittedName>
</protein>
<organism evidence="1">
    <name type="scientific">uncultured Acidobacteriota bacterium</name>
    <dbReference type="NCBI Taxonomy" id="171953"/>
    <lineage>
        <taxon>Bacteria</taxon>
        <taxon>Pseudomonadati</taxon>
        <taxon>Acidobacteriota</taxon>
        <taxon>environmental samples</taxon>
    </lineage>
</organism>
<accession>A0A060C292</accession>